<keyword evidence="3" id="KW-1185">Reference proteome</keyword>
<dbReference type="Proteomes" id="UP001281614">
    <property type="component" value="Unassembled WGS sequence"/>
</dbReference>
<feature type="compositionally biased region" description="Polar residues" evidence="1">
    <location>
        <begin position="1"/>
        <end position="10"/>
    </location>
</feature>
<dbReference type="AlphaFoldDB" id="A0AAD9XYM1"/>
<protein>
    <submittedName>
        <fullName evidence="2">Uncharacterized protein</fullName>
    </submittedName>
</protein>
<dbReference type="EMBL" id="VYYT01000665">
    <property type="protein sequence ID" value="KAK2730644.1"/>
    <property type="molecule type" value="Genomic_DNA"/>
</dbReference>
<name>A0AAD9XYM1_COLKA</name>
<accession>A0AAD9XYM1</accession>
<feature type="compositionally biased region" description="Polar residues" evidence="1">
    <location>
        <begin position="29"/>
        <end position="45"/>
    </location>
</feature>
<feature type="region of interest" description="Disordered" evidence="1">
    <location>
        <begin position="1"/>
        <end position="88"/>
    </location>
</feature>
<sequence length="88" mass="9782">MQYNRTITSPNPSPRIPHIQERPKKSKCRNQLQSKTSQNHNTSPPGQDKITHPQPSEPQAPKRSHADIPLPPKKIPGGISHGMWAPGL</sequence>
<proteinExistence type="predicted"/>
<evidence type="ECO:0000313" key="3">
    <source>
        <dbReference type="Proteomes" id="UP001281614"/>
    </source>
</evidence>
<comment type="caution">
    <text evidence="2">The sequence shown here is derived from an EMBL/GenBank/DDBJ whole genome shotgun (WGS) entry which is preliminary data.</text>
</comment>
<gene>
    <name evidence="2" type="ORF">CKAH01_02472</name>
</gene>
<reference evidence="2" key="1">
    <citation type="submission" date="2023-02" db="EMBL/GenBank/DDBJ databases">
        <title>Colletotrichum kahawae CIFC_Que2 genome sequencing and assembly.</title>
        <authorList>
            <person name="Baroncelli R."/>
        </authorList>
    </citation>
    <scope>NUCLEOTIDE SEQUENCE</scope>
    <source>
        <strain evidence="2">CIFC_Que2</strain>
    </source>
</reference>
<evidence type="ECO:0000256" key="1">
    <source>
        <dbReference type="SAM" id="MobiDB-lite"/>
    </source>
</evidence>
<organism evidence="2 3">
    <name type="scientific">Colletotrichum kahawae</name>
    <name type="common">Coffee berry disease fungus</name>
    <dbReference type="NCBI Taxonomy" id="34407"/>
    <lineage>
        <taxon>Eukaryota</taxon>
        <taxon>Fungi</taxon>
        <taxon>Dikarya</taxon>
        <taxon>Ascomycota</taxon>
        <taxon>Pezizomycotina</taxon>
        <taxon>Sordariomycetes</taxon>
        <taxon>Hypocreomycetidae</taxon>
        <taxon>Glomerellales</taxon>
        <taxon>Glomerellaceae</taxon>
        <taxon>Colletotrichum</taxon>
        <taxon>Colletotrichum gloeosporioides species complex</taxon>
    </lineage>
</organism>
<evidence type="ECO:0000313" key="2">
    <source>
        <dbReference type="EMBL" id="KAK2730644.1"/>
    </source>
</evidence>